<keyword evidence="1" id="KW-0472">Membrane</keyword>
<evidence type="ECO:0000313" key="2">
    <source>
        <dbReference type="EMBL" id="WMW65737.1"/>
    </source>
</evidence>
<feature type="transmembrane region" description="Helical" evidence="1">
    <location>
        <begin position="53"/>
        <end position="77"/>
    </location>
</feature>
<feature type="transmembrane region" description="Helical" evidence="1">
    <location>
        <begin position="89"/>
        <end position="109"/>
    </location>
</feature>
<protein>
    <submittedName>
        <fullName evidence="2">Uncharacterized protein</fullName>
    </submittedName>
</protein>
<name>A0ABY9R3F7_9BACT</name>
<sequence>MPGDVVGRELKQPYVYPSNVRTRSMLCSVQEDYALCEADFVRLKNGKSSCSDFAINTLISGVGAVILVGAKLFMKIVDGQDIKIEKYEIYVVLMIAAVSLVLFLIGQILPSEKSRVLKDMERHFCKATRTREVRG</sequence>
<reference evidence="2" key="1">
    <citation type="submission" date="2023-09" db="EMBL/GenBank/DDBJ databases">
        <authorList>
            <consortium name="CW5 consortium"/>
            <person name="Lu C.-W."/>
        </authorList>
    </citation>
    <scope>NUCLEOTIDE SEQUENCE</scope>
    <source>
        <strain evidence="2">KPS</strain>
    </source>
</reference>
<dbReference type="RefSeq" id="WP_309541692.1">
    <property type="nucleotide sequence ID" value="NZ_CP133659.1"/>
</dbReference>
<keyword evidence="3" id="KW-1185">Reference proteome</keyword>
<keyword evidence="1" id="KW-1133">Transmembrane helix</keyword>
<evidence type="ECO:0000313" key="3">
    <source>
        <dbReference type="Proteomes" id="UP001180616"/>
    </source>
</evidence>
<dbReference type="EMBL" id="CP133659">
    <property type="protein sequence ID" value="WMW65737.1"/>
    <property type="molecule type" value="Genomic_DNA"/>
</dbReference>
<accession>A0ABY9R3F7</accession>
<proteinExistence type="predicted"/>
<evidence type="ECO:0000256" key="1">
    <source>
        <dbReference type="SAM" id="Phobius"/>
    </source>
</evidence>
<organism evidence="2 3">
    <name type="scientific">Nitratidesulfovibrio liaohensis</name>
    <dbReference type="NCBI Taxonomy" id="2604158"/>
    <lineage>
        <taxon>Bacteria</taxon>
        <taxon>Pseudomonadati</taxon>
        <taxon>Thermodesulfobacteriota</taxon>
        <taxon>Desulfovibrionia</taxon>
        <taxon>Desulfovibrionales</taxon>
        <taxon>Desulfovibrionaceae</taxon>
        <taxon>Nitratidesulfovibrio</taxon>
    </lineage>
</organism>
<dbReference type="Proteomes" id="UP001180616">
    <property type="component" value="Chromosome"/>
</dbReference>
<keyword evidence="1" id="KW-0812">Transmembrane</keyword>
<gene>
    <name evidence="2" type="ORF">KPS_000245</name>
</gene>